<gene>
    <name evidence="1" type="ORF">Q4Q35_06575</name>
</gene>
<protein>
    <submittedName>
        <fullName evidence="1">Uncharacterized protein</fullName>
    </submittedName>
</protein>
<dbReference type="Proteomes" id="UP001176883">
    <property type="component" value="Unassembled WGS sequence"/>
</dbReference>
<evidence type="ECO:0000313" key="1">
    <source>
        <dbReference type="EMBL" id="MDO5969467.1"/>
    </source>
</evidence>
<organism evidence="1 2">
    <name type="scientific">Flavivirga aquimarina</name>
    <dbReference type="NCBI Taxonomy" id="2027862"/>
    <lineage>
        <taxon>Bacteria</taxon>
        <taxon>Pseudomonadati</taxon>
        <taxon>Bacteroidota</taxon>
        <taxon>Flavobacteriia</taxon>
        <taxon>Flavobacteriales</taxon>
        <taxon>Flavobacteriaceae</taxon>
        <taxon>Flavivirga</taxon>
    </lineage>
</organism>
<dbReference type="EMBL" id="JAUOEK010000072">
    <property type="protein sequence ID" value="MDO5969467.1"/>
    <property type="molecule type" value="Genomic_DNA"/>
</dbReference>
<dbReference type="RefSeq" id="WP_303277158.1">
    <property type="nucleotide sequence ID" value="NZ_JAUOEK010000072.1"/>
</dbReference>
<keyword evidence="2" id="KW-1185">Reference proteome</keyword>
<reference evidence="1" key="1">
    <citation type="submission" date="2023-07" db="EMBL/GenBank/DDBJ databases">
        <title>Two novel species in the genus Flavivirga.</title>
        <authorList>
            <person name="Kwon K."/>
        </authorList>
    </citation>
    <scope>NUCLEOTIDE SEQUENCE</scope>
    <source>
        <strain evidence="1">KCTC 52353</strain>
    </source>
</reference>
<proteinExistence type="predicted"/>
<comment type="caution">
    <text evidence="1">The sequence shown here is derived from an EMBL/GenBank/DDBJ whole genome shotgun (WGS) entry which is preliminary data.</text>
</comment>
<accession>A0ABT8W8K1</accession>
<name>A0ABT8W8K1_9FLAO</name>
<sequence length="43" mass="5300">MKRLTELQINKLYAFTKKRYVEWYDVQIELVDHLANGIESQWE</sequence>
<evidence type="ECO:0000313" key="2">
    <source>
        <dbReference type="Proteomes" id="UP001176883"/>
    </source>
</evidence>